<dbReference type="Proteomes" id="UP000199382">
    <property type="component" value="Unassembled WGS sequence"/>
</dbReference>
<dbReference type="OrthoDB" id="9811720at2"/>
<keyword evidence="5" id="KW-1185">Reference proteome</keyword>
<feature type="domain" description="CBS" evidence="3">
    <location>
        <begin position="9"/>
        <end position="67"/>
    </location>
</feature>
<evidence type="ECO:0000256" key="2">
    <source>
        <dbReference type="PROSITE-ProRule" id="PRU00703"/>
    </source>
</evidence>
<accession>A0A1G8M2P9</accession>
<dbReference type="RefSeq" id="WP_139188299.1">
    <property type="nucleotide sequence ID" value="NZ_FNEK01000005.1"/>
</dbReference>
<evidence type="ECO:0000313" key="4">
    <source>
        <dbReference type="EMBL" id="SDI62229.1"/>
    </source>
</evidence>
<dbReference type="InterPro" id="IPR051257">
    <property type="entry name" value="Diverse_CBS-Domain"/>
</dbReference>
<sequence>MSVQRIGNYESGIRACCSAKMPVLRAAEKLVDLDVNALAVVDIHGGVEGILTDHDIIRAMVKRGPDLSDETVRFCMSRPAITCEADTRLSAALKLMSRNHIRHLAMLRDGAFVRMITLKDLLECIHQDDTLEVDTLRDLAAGRLTPLD</sequence>
<dbReference type="InterPro" id="IPR046342">
    <property type="entry name" value="CBS_dom_sf"/>
</dbReference>
<dbReference type="PANTHER" id="PTHR43080:SF2">
    <property type="entry name" value="CBS DOMAIN-CONTAINING PROTEIN"/>
    <property type="match status" value="1"/>
</dbReference>
<dbReference type="InterPro" id="IPR000644">
    <property type="entry name" value="CBS_dom"/>
</dbReference>
<dbReference type="EMBL" id="FNEK01000005">
    <property type="protein sequence ID" value="SDI62229.1"/>
    <property type="molecule type" value="Genomic_DNA"/>
</dbReference>
<protein>
    <submittedName>
        <fullName evidence="4">CBS domain-containing protein</fullName>
    </submittedName>
</protein>
<proteinExistence type="predicted"/>
<dbReference type="SMART" id="SM00116">
    <property type="entry name" value="CBS"/>
    <property type="match status" value="2"/>
</dbReference>
<dbReference type="Gene3D" id="3.10.580.10">
    <property type="entry name" value="CBS-domain"/>
    <property type="match status" value="1"/>
</dbReference>
<dbReference type="PROSITE" id="PS51371">
    <property type="entry name" value="CBS"/>
    <property type="match status" value="2"/>
</dbReference>
<dbReference type="PANTHER" id="PTHR43080">
    <property type="entry name" value="CBS DOMAIN-CONTAINING PROTEIN CBSX3, MITOCHONDRIAL"/>
    <property type="match status" value="1"/>
</dbReference>
<gene>
    <name evidence="4" type="ORF">SAMN04488026_10057</name>
</gene>
<dbReference type="Pfam" id="PF00571">
    <property type="entry name" value="CBS"/>
    <property type="match status" value="2"/>
</dbReference>
<reference evidence="4 5" key="1">
    <citation type="submission" date="2016-10" db="EMBL/GenBank/DDBJ databases">
        <authorList>
            <person name="de Groot N.N."/>
        </authorList>
    </citation>
    <scope>NUCLEOTIDE SEQUENCE [LARGE SCALE GENOMIC DNA]</scope>
    <source>
        <strain evidence="4 5">DSM 25294</strain>
    </source>
</reference>
<dbReference type="AlphaFoldDB" id="A0A1G8M2P9"/>
<evidence type="ECO:0000259" key="3">
    <source>
        <dbReference type="PROSITE" id="PS51371"/>
    </source>
</evidence>
<dbReference type="STRING" id="571298.SAMN04488026_10057"/>
<name>A0A1G8M2P9_9RHOB</name>
<organism evidence="4 5">
    <name type="scientific">Aliiruegeria lutimaris</name>
    <dbReference type="NCBI Taxonomy" id="571298"/>
    <lineage>
        <taxon>Bacteria</taxon>
        <taxon>Pseudomonadati</taxon>
        <taxon>Pseudomonadota</taxon>
        <taxon>Alphaproteobacteria</taxon>
        <taxon>Rhodobacterales</taxon>
        <taxon>Roseobacteraceae</taxon>
        <taxon>Aliiruegeria</taxon>
    </lineage>
</organism>
<dbReference type="SUPFAM" id="SSF54631">
    <property type="entry name" value="CBS-domain pair"/>
    <property type="match status" value="1"/>
</dbReference>
<evidence type="ECO:0000256" key="1">
    <source>
        <dbReference type="ARBA" id="ARBA00023122"/>
    </source>
</evidence>
<feature type="domain" description="CBS" evidence="3">
    <location>
        <begin position="76"/>
        <end position="131"/>
    </location>
</feature>
<keyword evidence="1 2" id="KW-0129">CBS domain</keyword>
<evidence type="ECO:0000313" key="5">
    <source>
        <dbReference type="Proteomes" id="UP000199382"/>
    </source>
</evidence>